<dbReference type="RefSeq" id="WP_160752011.1">
    <property type="nucleotide sequence ID" value="NZ_WTYA01000002.1"/>
</dbReference>
<evidence type="ECO:0000313" key="4">
    <source>
        <dbReference type="Proteomes" id="UP000439780"/>
    </source>
</evidence>
<feature type="transmembrane region" description="Helical" evidence="1">
    <location>
        <begin position="316"/>
        <end position="335"/>
    </location>
</feature>
<reference evidence="3 4" key="1">
    <citation type="submission" date="2019-12" db="EMBL/GenBank/DDBJ databases">
        <title>Genomic-based taxomic classification of the family Erythrobacteraceae.</title>
        <authorList>
            <person name="Xu L."/>
        </authorList>
    </citation>
    <scope>NUCLEOTIDE SEQUENCE [LARGE SCALE GENOMIC DNA]</scope>
    <source>
        <strain evidence="3 4">KEMB 9005-328</strain>
    </source>
</reference>
<dbReference type="PANTHER" id="PTHR33121:SF79">
    <property type="entry name" value="CYCLIC DI-GMP PHOSPHODIESTERASE PDED-RELATED"/>
    <property type="match status" value="1"/>
</dbReference>
<evidence type="ECO:0000259" key="2">
    <source>
        <dbReference type="PROSITE" id="PS50883"/>
    </source>
</evidence>
<name>A0A845AE78_9SPHN</name>
<organism evidence="3 4">
    <name type="scientific">Qipengyuania algicida</name>
    <dbReference type="NCBI Taxonomy" id="1836209"/>
    <lineage>
        <taxon>Bacteria</taxon>
        <taxon>Pseudomonadati</taxon>
        <taxon>Pseudomonadota</taxon>
        <taxon>Alphaproteobacteria</taxon>
        <taxon>Sphingomonadales</taxon>
        <taxon>Erythrobacteraceae</taxon>
        <taxon>Qipengyuania</taxon>
    </lineage>
</organism>
<dbReference type="SMART" id="SM00052">
    <property type="entry name" value="EAL"/>
    <property type="match status" value="1"/>
</dbReference>
<dbReference type="Gene3D" id="3.20.20.450">
    <property type="entry name" value="EAL domain"/>
    <property type="match status" value="1"/>
</dbReference>
<sequence length="784" mass="86011">MVEDTDISGSRSGSKRAIFGLSLTRWERVKHALWAGAIALVMAMVFLFEPLDQTLWLTQSRISPTRVSGNIVFVQAGPNITDPEYPLDRAALAKALDKMRQDGVEKVYLNLVFDQPSSPAVDAQLAKAVSKWGPRLVFVDRLKRSIDGKLTPSKSIQPIAGKQPRVEQGIFPNYLGFAWSAPYNLKVGSNWERTFEASLGDANKNKVGEFPINYSFASASIPSFSLTQFTSSANRNSIQGIAGKTVVIGAQGISGTSELKIPGQPYAPPSLASIFAAETLRMGGMPFIPSVAVVIAFSLLLLVCVAYTSRKRQRQIAYVLCSTVPLATFFIAAVFGWRIELSYTVPVLVFYALFRSRTRWKKRVALIDQETGLPTLRALDAWISNGSETGHVVVAKIHGYENVVKTFGSGDRASYVLKLVDRMRATDTNLQIYFDGHYLAWHTNEEAASALIEHLEGLRAIFAAPVSVAGHTVDVGITFGAADMMGDRHRSLAAATAAAEETSEAHQPIKLAKSSTDHDHFWDLSLRARIDEAMKAGEIYCVYQPKLDIVQNRLIGVEALVRWQDPVKGFISPMHFIMQCEKAGRMEHLTRYVLQSACSAGQLLHFRGTKITMSVNVSATLLCDMRIVGLVRNVLQATGFSPEHLVLEITETARVGDLETADVIIRQLKALGTKISMDDFGVGAANFEALHALPFDEVKIDRRFVADASDNPKARAIVSSILALGRESRIAIVAEGAETDQDLDMLRLIGCTQVQGYAISRPISLTNLLEKYVSGSERQARNMV</sequence>
<keyword evidence="1" id="KW-0472">Membrane</keyword>
<dbReference type="Gene3D" id="3.30.70.270">
    <property type="match status" value="1"/>
</dbReference>
<dbReference type="Pfam" id="PF00563">
    <property type="entry name" value="EAL"/>
    <property type="match status" value="1"/>
</dbReference>
<dbReference type="InterPro" id="IPR007890">
    <property type="entry name" value="CHASE2"/>
</dbReference>
<proteinExistence type="predicted"/>
<dbReference type="InterPro" id="IPR043128">
    <property type="entry name" value="Rev_trsase/Diguanyl_cyclase"/>
</dbReference>
<keyword evidence="4" id="KW-1185">Reference proteome</keyword>
<dbReference type="CDD" id="cd01948">
    <property type="entry name" value="EAL"/>
    <property type="match status" value="1"/>
</dbReference>
<gene>
    <name evidence="3" type="ORF">GRI58_02535</name>
</gene>
<dbReference type="Pfam" id="PF05226">
    <property type="entry name" value="CHASE2"/>
    <property type="match status" value="1"/>
</dbReference>
<dbReference type="PROSITE" id="PS50883">
    <property type="entry name" value="EAL"/>
    <property type="match status" value="1"/>
</dbReference>
<dbReference type="SUPFAM" id="SSF141868">
    <property type="entry name" value="EAL domain-like"/>
    <property type="match status" value="1"/>
</dbReference>
<dbReference type="InterPro" id="IPR035919">
    <property type="entry name" value="EAL_sf"/>
</dbReference>
<evidence type="ECO:0000256" key="1">
    <source>
        <dbReference type="SAM" id="Phobius"/>
    </source>
</evidence>
<dbReference type="GO" id="GO:0071111">
    <property type="term" value="F:cyclic-guanylate-specific phosphodiesterase activity"/>
    <property type="evidence" value="ECO:0007669"/>
    <property type="project" value="InterPro"/>
</dbReference>
<dbReference type="AlphaFoldDB" id="A0A845AE78"/>
<feature type="domain" description="EAL" evidence="2">
    <location>
        <begin position="523"/>
        <end position="776"/>
    </location>
</feature>
<keyword evidence="1" id="KW-1133">Transmembrane helix</keyword>
<feature type="transmembrane region" description="Helical" evidence="1">
    <location>
        <begin position="287"/>
        <end position="309"/>
    </location>
</feature>
<feature type="transmembrane region" description="Helical" evidence="1">
    <location>
        <begin position="32"/>
        <end position="51"/>
    </location>
</feature>
<accession>A0A845AE78</accession>
<dbReference type="InterPro" id="IPR001633">
    <property type="entry name" value="EAL_dom"/>
</dbReference>
<dbReference type="InterPro" id="IPR050706">
    <property type="entry name" value="Cyclic-di-GMP_PDE-like"/>
</dbReference>
<evidence type="ECO:0000313" key="3">
    <source>
        <dbReference type="EMBL" id="MXP27699.1"/>
    </source>
</evidence>
<dbReference type="EMBL" id="WTYA01000002">
    <property type="protein sequence ID" value="MXP27699.1"/>
    <property type="molecule type" value="Genomic_DNA"/>
</dbReference>
<comment type="caution">
    <text evidence="3">The sequence shown here is derived from an EMBL/GenBank/DDBJ whole genome shotgun (WGS) entry which is preliminary data.</text>
</comment>
<dbReference type="PANTHER" id="PTHR33121">
    <property type="entry name" value="CYCLIC DI-GMP PHOSPHODIESTERASE PDEF"/>
    <property type="match status" value="1"/>
</dbReference>
<keyword evidence="1" id="KW-0812">Transmembrane</keyword>
<protein>
    <submittedName>
        <fullName evidence="3">EAL domain-containing protein</fullName>
    </submittedName>
</protein>
<dbReference type="Proteomes" id="UP000439780">
    <property type="component" value="Unassembled WGS sequence"/>
</dbReference>
<dbReference type="OrthoDB" id="7462471at2"/>
<dbReference type="SMART" id="SM01080">
    <property type="entry name" value="CHASE2"/>
    <property type="match status" value="1"/>
</dbReference>